<organism evidence="1 2">
    <name type="scientific">Microlunatus capsulatus</name>
    <dbReference type="NCBI Taxonomy" id="99117"/>
    <lineage>
        <taxon>Bacteria</taxon>
        <taxon>Bacillati</taxon>
        <taxon>Actinomycetota</taxon>
        <taxon>Actinomycetes</taxon>
        <taxon>Propionibacteriales</taxon>
        <taxon>Propionibacteriaceae</taxon>
        <taxon>Microlunatus</taxon>
    </lineage>
</organism>
<keyword evidence="2" id="KW-1185">Reference proteome</keyword>
<dbReference type="EMBL" id="JAGIOB010000001">
    <property type="protein sequence ID" value="MBP2415883.1"/>
    <property type="molecule type" value="Genomic_DNA"/>
</dbReference>
<evidence type="ECO:0000313" key="1">
    <source>
        <dbReference type="EMBL" id="MBP2415883.1"/>
    </source>
</evidence>
<evidence type="ECO:0008006" key="3">
    <source>
        <dbReference type="Google" id="ProtNLM"/>
    </source>
</evidence>
<comment type="caution">
    <text evidence="1">The sequence shown here is derived from an EMBL/GenBank/DDBJ whole genome shotgun (WGS) entry which is preliminary data.</text>
</comment>
<evidence type="ECO:0000313" key="2">
    <source>
        <dbReference type="Proteomes" id="UP000758168"/>
    </source>
</evidence>
<reference evidence="1 2" key="1">
    <citation type="submission" date="2021-03" db="EMBL/GenBank/DDBJ databases">
        <title>Sequencing the genomes of 1000 actinobacteria strains.</title>
        <authorList>
            <person name="Klenk H.-P."/>
        </authorList>
    </citation>
    <scope>NUCLEOTIDE SEQUENCE [LARGE SCALE GENOMIC DNA]</scope>
    <source>
        <strain evidence="1 2">DSM 12936</strain>
    </source>
</reference>
<proteinExistence type="predicted"/>
<protein>
    <recommendedName>
        <fullName evidence="3">Asp23/Gls24 family envelope stress response protein</fullName>
    </recommendedName>
</protein>
<dbReference type="RefSeq" id="WP_210053192.1">
    <property type="nucleotide sequence ID" value="NZ_BAAAMH010000021.1"/>
</dbReference>
<accession>A0ABS4Z4B0</accession>
<name>A0ABS4Z4B0_9ACTN</name>
<gene>
    <name evidence="1" type="ORF">JOF54_000805</name>
</gene>
<sequence>MSDQMARDLIADDGMLLALADGAPPSVDDDALASALVTAVLATPGVVRLEPTLQAALRRLRRDRGAGAGPPGELRLTRRGDVVDVGVDLVTAPDAQARRTAEAVRERLRSQLAASGLRVGALSVSVLSIEAGAVLPAGAVLT</sequence>
<dbReference type="Proteomes" id="UP000758168">
    <property type="component" value="Unassembled WGS sequence"/>
</dbReference>